<evidence type="ECO:0000313" key="3">
    <source>
        <dbReference type="EMBL" id="GIY38413.1"/>
    </source>
</evidence>
<keyword evidence="2" id="KW-0472">Membrane</keyword>
<feature type="region of interest" description="Disordered" evidence="1">
    <location>
        <begin position="2072"/>
        <end position="2099"/>
    </location>
</feature>
<feature type="region of interest" description="Disordered" evidence="1">
    <location>
        <begin position="1342"/>
        <end position="1365"/>
    </location>
</feature>
<dbReference type="Proteomes" id="UP001054837">
    <property type="component" value="Unassembled WGS sequence"/>
</dbReference>
<dbReference type="EMBL" id="BPLQ01008607">
    <property type="protein sequence ID" value="GIY38413.1"/>
    <property type="molecule type" value="Genomic_DNA"/>
</dbReference>
<evidence type="ECO:0000313" key="4">
    <source>
        <dbReference type="Proteomes" id="UP001054837"/>
    </source>
</evidence>
<name>A0AAV4SVM9_9ARAC</name>
<feature type="region of interest" description="Disordered" evidence="1">
    <location>
        <begin position="1678"/>
        <end position="1702"/>
    </location>
</feature>
<feature type="region of interest" description="Disordered" evidence="1">
    <location>
        <begin position="243"/>
        <end position="287"/>
    </location>
</feature>
<protein>
    <submittedName>
        <fullName evidence="3">Uncharacterized protein</fullName>
    </submittedName>
</protein>
<evidence type="ECO:0000256" key="1">
    <source>
        <dbReference type="SAM" id="MobiDB-lite"/>
    </source>
</evidence>
<feature type="compositionally biased region" description="Basic and acidic residues" evidence="1">
    <location>
        <begin position="1346"/>
        <end position="1358"/>
    </location>
</feature>
<accession>A0AAV4SVM9</accession>
<keyword evidence="4" id="KW-1185">Reference proteome</keyword>
<feature type="compositionally biased region" description="Polar residues" evidence="1">
    <location>
        <begin position="243"/>
        <end position="253"/>
    </location>
</feature>
<evidence type="ECO:0000256" key="2">
    <source>
        <dbReference type="SAM" id="Phobius"/>
    </source>
</evidence>
<sequence>MDFTSDQTNLSISSLLNNSATMPKNIEKLNMYNISVDTLPYKDIKASIININLDNSSVANNNFDSITNNSTLSENNVFHHMNFGSSEQEEIPPEKNYHIMSSTNLDSSFIIKTRTERDLSGIEDDKLTENPYLYSEKYSTITKKDPSVFGTSNIKMPSLVQSTEVLHENKFYGTEISESVDNKGTEKTDILLKHFNFSRNNTSKRMTIGTKDIDEGIKKIDTPSTTNEYGKITEITHTKSISLETFSDQTKNSQNKDSRNSDPSLYRNKNENEEKQNSSSGQGFYLNVNYKSNPDIGKHSTLEPIPSSIKAEDLNIDENNISVHHIKSNQVSSTNIFDYVFSKRTTSFDSSIVGKLLTERFSETSTPDESLKGRENVTTYLTAVNDDSNKRTYSPNTNDFNLYRTNIPNISQNQDSEKHEDHSDFGISLKKEKQDVMTTFKDLSNSSYVKIKTILNGNFNRENNDSNYYGDKNYMPTSSEETNFKILTEIPKNSSKKILINSEDVTLGQSNKSYKELKDHPLNNDKQRDLFTYQTDIEHAINLTKKNTFSDTGDKTTQTFKKTEYTTEVLINQSSTDVEMPSNSISSNNTILSVPKDSKEKSSDDFEDTYFKIDANILKSTLDVNNTEMPSITKEVKDPDVEIISSNANTFEDQTDNILTSEKSMVYKHKNTLNVSPYDFSSILESGKTTEDASTVRKEPEKSTTIGSFSLIALGKSYTEIEQLKKDTKTIYLPKVTTEIFPLDFRNRDNLPVTIANDIPSDIRNREDTLPVTITNDIPSDFRNREDNLPMTIANDIPSDILEIPSEKQIEEYSTVTYHSLSQPASTESIVTPLTEHFGTEYLPKKTIKPFVQIESVFEDINNNRQETFEEALKTEESPMTKAPTTNNPSLEMFTNYLFPKKVVKESLNHSILENKIISNKPYNFSLSPENSMVTNFEFKKNEVQRNVFSHPENITSSFETRNVEKETFDSTNKPNDFEQNYSFHDLNAKQENISLKISPYDFFTSSMKTEGDNIKTTKSDFPELLFSTDTRSSTELHNLIKTLDVSLSSTTPMEFEPPDDLPKALDDSLDKETVIINNRREKSTENWNFKPTIAFQDSSYSTFITGEPSLSSPTNLVEKISTIYTEAFSSKDIPATFEKPDDLNIAAEDTTSSFTPRTSDGLEALNNPSSYFTPTYFGKFDQNINSLDFTSSVTSTTGLDGMIKTLDNSYSSVSSISSGGLNDMIKTLDIPSSSVMPKPFGVLDDTNKALDDPSSSVTPKSFRGLDDTIRKLDDTTSSNTHFGESDGVTKSFEDFSTSVSPNYFEGFSGIIERLDDLSTSKMLKPFAGTEDMIKTFADSTSSNTHFRESDGVTKSLEDSSPPVAPNAFEGFNGINERLDDLSTSKMLKPFAGTEDMIKTFLDSTASNTHFRESDGVTKSLEDSSPPVAPNSFEGFNGIIENLDDSSTSATPKPFEDSSFFTPTSFDGFDGMNKALNEPTSMFKKLDDVSPFNTTFKESNGRTKLLEDYPPITTPNSFEGFNGINERLDDSSTSATHESFGGIEDTIKTFEDSSSSFTSTSFEGLDDMNKALNEPTSTIRKLDDPTPFNKPSEESNSRTNLLEDYPPITTPNSFEGFNGINERLDDSSTSATHESFGGIKDTIKTFEDSSSFFTPTSFDELDDMNKALTEPTTMIKKLDDHSSFNTPSEESSGRTKLLEDYPPVTTPNSFGGLDDLTSIENQKNDGFLIRTERDLKQTEMTLEVDKLFKDNDDSESNIIRTERDLSSFGEQLPDLDFNREKNNDVEGLELISQNQTNNDGKISFGGNSNFKPKDIDVNLDINIPGGSKIGVDVGNEDKKFDINMPGGTKVGVDVGNKDKKLDVNIPGGSKIGVDVGNEDKKFDINIPGGSKIGADAGKEDKKFDINIPGGSKIGVDVSNEDKKFDINIGSKNNINANISTGSKTSPSNKDVKTTTASGVLTFDLKTSESDGTYLLTPKPNSNSNSEIDVEYENVDDNPILFSTVPYPSTPDYSWKLSTSARDAATSKRRGEDGETTSVLIDAENKVPGGTVSFEGSTLFPFTPLSTPVLGTSDESFPKDAQKDFTSSSPNFQKTTSSILYPQESTGSQYQTTSVTTESIIIPFHFTIDANYDEVVGSKKNKFEESLTKQLAVAMRVPLDCIQNLEVKKGSIEVNFDMVPNSDHGHMGDEAALKAAADELKRMIDNGQLTINDLDGNTLVVVPLDPPTKPPPVNQMEHTTLILGVVIGAFILTVITVAIAAIVFKRKSNGEHRLSPIEEARSKLPSYREIPFQEALFMKGSARNKIMLGKYCYNTGQWLGPGPEPKAFQAPESVVYRPPTDSEIRSTPRPPTAVRERLKYDWEVDWDSMVSSR</sequence>
<feature type="region of interest" description="Disordered" evidence="1">
    <location>
        <begin position="577"/>
        <end position="599"/>
    </location>
</feature>
<keyword evidence="2" id="KW-1133">Transmembrane helix</keyword>
<comment type="caution">
    <text evidence="3">The sequence shown here is derived from an EMBL/GenBank/DDBJ whole genome shotgun (WGS) entry which is preliminary data.</text>
</comment>
<proteinExistence type="predicted"/>
<feature type="compositionally biased region" description="Polar residues" evidence="1">
    <location>
        <begin position="2083"/>
        <end position="2099"/>
    </location>
</feature>
<feature type="transmembrane region" description="Helical" evidence="2">
    <location>
        <begin position="2240"/>
        <end position="2263"/>
    </location>
</feature>
<feature type="region of interest" description="Disordered" evidence="1">
    <location>
        <begin position="1573"/>
        <end position="1613"/>
    </location>
</feature>
<reference evidence="3 4" key="1">
    <citation type="submission" date="2021-06" db="EMBL/GenBank/DDBJ databases">
        <title>Caerostris darwini draft genome.</title>
        <authorList>
            <person name="Kono N."/>
            <person name="Arakawa K."/>
        </authorList>
    </citation>
    <scope>NUCLEOTIDE SEQUENCE [LARGE SCALE GENOMIC DNA]</scope>
</reference>
<organism evidence="3 4">
    <name type="scientific">Caerostris darwini</name>
    <dbReference type="NCBI Taxonomy" id="1538125"/>
    <lineage>
        <taxon>Eukaryota</taxon>
        <taxon>Metazoa</taxon>
        <taxon>Ecdysozoa</taxon>
        <taxon>Arthropoda</taxon>
        <taxon>Chelicerata</taxon>
        <taxon>Arachnida</taxon>
        <taxon>Araneae</taxon>
        <taxon>Araneomorphae</taxon>
        <taxon>Entelegynae</taxon>
        <taxon>Araneoidea</taxon>
        <taxon>Araneidae</taxon>
        <taxon>Caerostris</taxon>
    </lineage>
</organism>
<gene>
    <name evidence="3" type="primary">AVEN_163276_1</name>
    <name evidence="3" type="ORF">CDAR_367651</name>
</gene>
<keyword evidence="2" id="KW-0812">Transmembrane</keyword>